<sequence length="434" mass="51096">MLTPKELVNHNSILLSMDIWNAEGELVAVKLNTPFQELTFNGDFDKVENILLEIKGYPFYNLVSEKVDVLLSQLYKLKKTLNFNDTNYKKVSLIPFKDKNKKFHQNLEDLENGIYLNFFSNHRFSNFTENFDGKSSEIIKILKSKNFDFQVSQHFAVKMRVMSNCRIHNFDEGFCTISDENHHYDRGNSARLASLTSSNFLHKDCNKTIENAFILPFEHTYLNYYHNLIECIFGLRYFDYHKYDYPIVYSKDKFNIIPFIAKKLNIDQDRFLSLDDVSTTLIKKAYCFHKGSFYWDKSIYDFARKLIPSSVTPSRKKVYLSRLKSRRPIQNELEVENFLRCLNFEIVYSEDLNFEQQCNLFSEIEYLVAPHGAGLANICFMPEGATLVEIFEKGMIKADFYLRSTHNKLKYDFLFLDDNKNLDLKSLNEIISNK</sequence>
<evidence type="ECO:0000313" key="10">
    <source>
        <dbReference type="Proteomes" id="UP000242317"/>
    </source>
</evidence>
<evidence type="ECO:0000256" key="5">
    <source>
        <dbReference type="ARBA" id="ARBA00022989"/>
    </source>
</evidence>
<name>A0A1G6L0L3_9GAMM</name>
<keyword evidence="7" id="KW-0325">Glycoprotein</keyword>
<keyword evidence="6" id="KW-0472">Membrane</keyword>
<evidence type="ECO:0000256" key="4">
    <source>
        <dbReference type="ARBA" id="ARBA00022692"/>
    </source>
</evidence>
<reference evidence="10" key="1">
    <citation type="submission" date="2016-09" db="EMBL/GenBank/DDBJ databases">
        <authorList>
            <person name="Varghese N."/>
            <person name="Submissions S."/>
        </authorList>
    </citation>
    <scope>NUCLEOTIDE SEQUENCE [LARGE SCALE GENOMIC DNA]</scope>
    <source>
        <strain evidence="10">ANC 3699</strain>
    </source>
</reference>
<organism evidence="9 10">
    <name type="scientific">Acinetobacter marinus</name>
    <dbReference type="NCBI Taxonomy" id="281375"/>
    <lineage>
        <taxon>Bacteria</taxon>
        <taxon>Pseudomonadati</taxon>
        <taxon>Pseudomonadota</taxon>
        <taxon>Gammaproteobacteria</taxon>
        <taxon>Moraxellales</taxon>
        <taxon>Moraxellaceae</taxon>
        <taxon>Acinetobacter</taxon>
    </lineage>
</organism>
<dbReference type="InterPro" id="IPR049625">
    <property type="entry name" value="Glyco_transf_61_cat"/>
</dbReference>
<keyword evidence="3" id="KW-0808">Transferase</keyword>
<dbReference type="EMBL" id="FMYK01000004">
    <property type="protein sequence ID" value="SDC36723.1"/>
    <property type="molecule type" value="Genomic_DNA"/>
</dbReference>
<dbReference type="GO" id="GO:0016757">
    <property type="term" value="F:glycosyltransferase activity"/>
    <property type="evidence" value="ECO:0007669"/>
    <property type="project" value="UniProtKB-KW"/>
</dbReference>
<dbReference type="InterPro" id="IPR007657">
    <property type="entry name" value="Glycosyltransferase_61"/>
</dbReference>
<evidence type="ECO:0000256" key="6">
    <source>
        <dbReference type="ARBA" id="ARBA00023136"/>
    </source>
</evidence>
<keyword evidence="10" id="KW-1185">Reference proteome</keyword>
<protein>
    <recommendedName>
        <fullName evidence="8">Glycosyltransferase 61 catalytic domain-containing protein</fullName>
    </recommendedName>
</protein>
<evidence type="ECO:0000313" key="9">
    <source>
        <dbReference type="EMBL" id="SDC36723.1"/>
    </source>
</evidence>
<evidence type="ECO:0000259" key="8">
    <source>
        <dbReference type="Pfam" id="PF04577"/>
    </source>
</evidence>
<dbReference type="Pfam" id="PF04577">
    <property type="entry name" value="Glyco_transf_61"/>
    <property type="match status" value="1"/>
</dbReference>
<evidence type="ECO:0000256" key="2">
    <source>
        <dbReference type="ARBA" id="ARBA00022676"/>
    </source>
</evidence>
<keyword evidence="2" id="KW-0328">Glycosyltransferase</keyword>
<gene>
    <name evidence="9" type="ORF">SAMN05421749_104257</name>
</gene>
<proteinExistence type="predicted"/>
<dbReference type="PANTHER" id="PTHR20961:SF38">
    <property type="entry name" value="PROTEIN O-LINKED-MANNOSE BETA-1,4-N-ACETYLGLUCOSAMINYLTRANSFERASE 2"/>
    <property type="match status" value="1"/>
</dbReference>
<feature type="domain" description="Glycosyltransferase 61 catalytic" evidence="8">
    <location>
        <begin position="224"/>
        <end position="388"/>
    </location>
</feature>
<accession>A0A1G6L0L3</accession>
<dbReference type="PANTHER" id="PTHR20961">
    <property type="entry name" value="GLYCOSYLTRANSFERASE"/>
    <property type="match status" value="1"/>
</dbReference>
<keyword evidence="5" id="KW-1133">Transmembrane helix</keyword>
<evidence type="ECO:0000256" key="1">
    <source>
        <dbReference type="ARBA" id="ARBA00004167"/>
    </source>
</evidence>
<comment type="subcellular location">
    <subcellularLocation>
        <location evidence="1">Membrane</location>
        <topology evidence="1">Single-pass membrane protein</topology>
    </subcellularLocation>
</comment>
<evidence type="ECO:0000256" key="3">
    <source>
        <dbReference type="ARBA" id="ARBA00022679"/>
    </source>
</evidence>
<keyword evidence="4" id="KW-0812">Transmembrane</keyword>
<dbReference type="Proteomes" id="UP000242317">
    <property type="component" value="Unassembled WGS sequence"/>
</dbReference>
<evidence type="ECO:0000256" key="7">
    <source>
        <dbReference type="ARBA" id="ARBA00023180"/>
    </source>
</evidence>
<dbReference type="GO" id="GO:0016020">
    <property type="term" value="C:membrane"/>
    <property type="evidence" value="ECO:0007669"/>
    <property type="project" value="UniProtKB-SubCell"/>
</dbReference>
<dbReference type="AlphaFoldDB" id="A0A1G6L0L3"/>